<dbReference type="Proteomes" id="UP000050465">
    <property type="component" value="Unassembled WGS sequence"/>
</dbReference>
<accession>A0A0P7ZJF2</accession>
<name>A0A0P7ZJF2_9CYAN</name>
<feature type="transmembrane region" description="Helical" evidence="1">
    <location>
        <begin position="53"/>
        <end position="71"/>
    </location>
</feature>
<evidence type="ECO:0000256" key="1">
    <source>
        <dbReference type="SAM" id="Phobius"/>
    </source>
</evidence>
<comment type="caution">
    <text evidence="2">The sequence shown here is derived from an EMBL/GenBank/DDBJ whole genome shotgun (WGS) entry which is preliminary data.</text>
</comment>
<evidence type="ECO:0000313" key="2">
    <source>
        <dbReference type="EMBL" id="KPQ34784.1"/>
    </source>
</evidence>
<proteinExistence type="predicted"/>
<dbReference type="EMBL" id="LJZR01000017">
    <property type="protein sequence ID" value="KPQ34784.1"/>
    <property type="molecule type" value="Genomic_DNA"/>
</dbReference>
<gene>
    <name evidence="2" type="ORF">HLUCCA11_13740</name>
</gene>
<protein>
    <submittedName>
        <fullName evidence="2">Uncharacterized protein</fullName>
    </submittedName>
</protein>
<keyword evidence="1" id="KW-0812">Transmembrane</keyword>
<evidence type="ECO:0000313" key="3">
    <source>
        <dbReference type="Proteomes" id="UP000050465"/>
    </source>
</evidence>
<reference evidence="2 3" key="1">
    <citation type="submission" date="2015-09" db="EMBL/GenBank/DDBJ databases">
        <title>Identification and resolution of microdiversity through metagenomic sequencing of parallel consortia.</title>
        <authorList>
            <person name="Nelson W.C."/>
            <person name="Romine M.F."/>
            <person name="Lindemann S.R."/>
        </authorList>
    </citation>
    <scope>NUCLEOTIDE SEQUENCE [LARGE SCALE GENOMIC DNA]</scope>
    <source>
        <strain evidence="2">Ana</strain>
    </source>
</reference>
<dbReference type="AlphaFoldDB" id="A0A0P7ZJF2"/>
<dbReference type="STRING" id="1666911.HLUCCA11_13740"/>
<sequence length="130" mass="13848">MTFDNGDLAIVNGSVNRNVEAGKTAVVGIQETPASSPPNSIDSAPTAQAPATGVLPALLILSVFLSLAAIIRQEVKRTPSWSKTEDEESISPCRSCRFFQANRYLKCAVNPTLVATSEAKFCQDYASKGQ</sequence>
<keyword evidence="1" id="KW-1133">Transmembrane helix</keyword>
<keyword evidence="1" id="KW-0472">Membrane</keyword>
<organism evidence="2 3">
    <name type="scientific">Phormidesmis priestleyi Ana</name>
    <dbReference type="NCBI Taxonomy" id="1666911"/>
    <lineage>
        <taxon>Bacteria</taxon>
        <taxon>Bacillati</taxon>
        <taxon>Cyanobacteriota</taxon>
        <taxon>Cyanophyceae</taxon>
        <taxon>Leptolyngbyales</taxon>
        <taxon>Leptolyngbyaceae</taxon>
        <taxon>Phormidesmis</taxon>
    </lineage>
</organism>